<name>A0ACB6QRJ0_9PLEO</name>
<dbReference type="Proteomes" id="UP000799755">
    <property type="component" value="Unassembled WGS sequence"/>
</dbReference>
<accession>A0ACB6QRJ0</accession>
<evidence type="ECO:0000313" key="1">
    <source>
        <dbReference type="EMBL" id="KAF2468786.1"/>
    </source>
</evidence>
<reference evidence="1" key="1">
    <citation type="journal article" date="2020" name="Stud. Mycol.">
        <title>101 Dothideomycetes genomes: a test case for predicting lifestyles and emergence of pathogens.</title>
        <authorList>
            <person name="Haridas S."/>
            <person name="Albert R."/>
            <person name="Binder M."/>
            <person name="Bloem J."/>
            <person name="Labutti K."/>
            <person name="Salamov A."/>
            <person name="Andreopoulos B."/>
            <person name="Baker S."/>
            <person name="Barry K."/>
            <person name="Bills G."/>
            <person name="Bluhm B."/>
            <person name="Cannon C."/>
            <person name="Castanera R."/>
            <person name="Culley D."/>
            <person name="Daum C."/>
            <person name="Ezra D."/>
            <person name="Gonzalez J."/>
            <person name="Henrissat B."/>
            <person name="Kuo A."/>
            <person name="Liang C."/>
            <person name="Lipzen A."/>
            <person name="Lutzoni F."/>
            <person name="Magnuson J."/>
            <person name="Mondo S."/>
            <person name="Nolan M."/>
            <person name="Ohm R."/>
            <person name="Pangilinan J."/>
            <person name="Park H.-J."/>
            <person name="Ramirez L."/>
            <person name="Alfaro M."/>
            <person name="Sun H."/>
            <person name="Tritt A."/>
            <person name="Yoshinaga Y."/>
            <person name="Zwiers L.-H."/>
            <person name="Turgeon B."/>
            <person name="Goodwin S."/>
            <person name="Spatafora J."/>
            <person name="Crous P."/>
            <person name="Grigoriev I."/>
        </authorList>
    </citation>
    <scope>NUCLEOTIDE SEQUENCE</scope>
    <source>
        <strain evidence="1">ATCC 200398</strain>
    </source>
</reference>
<keyword evidence="2" id="KW-1185">Reference proteome</keyword>
<dbReference type="EMBL" id="MU003514">
    <property type="protein sequence ID" value="KAF2468786.1"/>
    <property type="molecule type" value="Genomic_DNA"/>
</dbReference>
<comment type="caution">
    <text evidence="1">The sequence shown here is derived from an EMBL/GenBank/DDBJ whole genome shotgun (WGS) entry which is preliminary data.</text>
</comment>
<protein>
    <submittedName>
        <fullName evidence="1">Uncharacterized protein</fullName>
    </submittedName>
</protein>
<organism evidence="1 2">
    <name type="scientific">Lindgomyces ingoldianus</name>
    <dbReference type="NCBI Taxonomy" id="673940"/>
    <lineage>
        <taxon>Eukaryota</taxon>
        <taxon>Fungi</taxon>
        <taxon>Dikarya</taxon>
        <taxon>Ascomycota</taxon>
        <taxon>Pezizomycotina</taxon>
        <taxon>Dothideomycetes</taxon>
        <taxon>Pleosporomycetidae</taxon>
        <taxon>Pleosporales</taxon>
        <taxon>Lindgomycetaceae</taxon>
        <taxon>Lindgomyces</taxon>
    </lineage>
</organism>
<evidence type="ECO:0000313" key="2">
    <source>
        <dbReference type="Proteomes" id="UP000799755"/>
    </source>
</evidence>
<sequence>MRFMGLNGTQLAGVPIGIIRFAIFVPFGIYFGTSSNHWNLIKSHDVLQGAPYNPVIAKGEHLAVQWGKFGFYWNFAVWIPAIIIPPPFTIVFGFIDLAVTVMLSIVTRYQAGYAPHDVNRCRGSGSHYWQLPPNTTESFFEISARLNATKTSPFQMCKSYVQEWQYGITLSFFYGLIAVVNIITSLTFCAIAARDSQRQQRSFREWMFEFVSTFPRFIGIFLYILYFIPVVFFRCLPLSIKSRTRYGRRFAVKTSQRLPTPHEIKLKTRRNKKGPNRYKGGDGEPTGLADFLGIYDILMLVVEDLHYTDIVNLSLASKSVREAVLPVTDYDRRLQHFRRYACEPGSKERCWVCTNTICPGCKRFRNLRQTTPYWHLDSCRPYCNKCYWTTIQHSTTAPRIDSRICICAPPTTHPNTIQRMWKGASYYSRQPTNCISRNVCRTCDIKPDDELLEIREKRTRCELRDPRRHTKCKNCSKVLKGGPKWWVCKKCKKECTSLCHAPWGKKGEGDEAV</sequence>
<proteinExistence type="predicted"/>
<gene>
    <name evidence="1" type="ORF">BDR25DRAFT_52970</name>
</gene>